<keyword evidence="1" id="KW-0805">Transcription regulation</keyword>
<dbReference type="SMART" id="SM00866">
    <property type="entry name" value="UTRA"/>
    <property type="match status" value="1"/>
</dbReference>
<dbReference type="CDD" id="cd07377">
    <property type="entry name" value="WHTH_GntR"/>
    <property type="match status" value="1"/>
</dbReference>
<dbReference type="PANTHER" id="PTHR44846:SF1">
    <property type="entry name" value="MANNOSYL-D-GLYCERATE TRANSPORT_METABOLISM SYSTEM REPRESSOR MNGR-RELATED"/>
    <property type="match status" value="1"/>
</dbReference>
<dbReference type="InterPro" id="IPR036388">
    <property type="entry name" value="WH-like_DNA-bd_sf"/>
</dbReference>
<evidence type="ECO:0000313" key="5">
    <source>
        <dbReference type="EMBL" id="KZE74828.1"/>
    </source>
</evidence>
<gene>
    <name evidence="5" type="ORF">AV654_28175</name>
</gene>
<dbReference type="OrthoDB" id="457376at2"/>
<dbReference type="GO" id="GO:0003700">
    <property type="term" value="F:DNA-binding transcription factor activity"/>
    <property type="evidence" value="ECO:0007669"/>
    <property type="project" value="InterPro"/>
</dbReference>
<dbReference type="PANTHER" id="PTHR44846">
    <property type="entry name" value="MANNOSYL-D-GLYCERATE TRANSPORT/METABOLISM SYSTEM REPRESSOR MNGR-RELATED"/>
    <property type="match status" value="1"/>
</dbReference>
<dbReference type="GO" id="GO:0045892">
    <property type="term" value="P:negative regulation of DNA-templated transcription"/>
    <property type="evidence" value="ECO:0007669"/>
    <property type="project" value="TreeGrafter"/>
</dbReference>
<dbReference type="Pfam" id="PF00392">
    <property type="entry name" value="GntR"/>
    <property type="match status" value="1"/>
</dbReference>
<feature type="domain" description="HTH gntR-type" evidence="4">
    <location>
        <begin position="10"/>
        <end position="78"/>
    </location>
</feature>
<dbReference type="PRINTS" id="PR00035">
    <property type="entry name" value="HTHGNTR"/>
</dbReference>
<proteinExistence type="predicted"/>
<dbReference type="InterPro" id="IPR028978">
    <property type="entry name" value="Chorismate_lyase_/UTRA_dom_sf"/>
</dbReference>
<accession>A0A163VFX6</accession>
<dbReference type="InterPro" id="IPR050679">
    <property type="entry name" value="Bact_HTH_transcr_reg"/>
</dbReference>
<dbReference type="InterPro" id="IPR000524">
    <property type="entry name" value="Tscrpt_reg_HTH_GntR"/>
</dbReference>
<evidence type="ECO:0000256" key="2">
    <source>
        <dbReference type="ARBA" id="ARBA00023125"/>
    </source>
</evidence>
<sequence>MSRLDQDNVVPMYIQLKQIIKDELASGKLKPGQKLPTEFELCEMYSISRRTVRSAINELIEEGLLTRKQGKGTFISSNKIERELGPILGFSEICKMNGLAASSEVIEQKRIEASPSLATAMGVPVHSEIVSIKRVMMADNVPVMLDFTYLPPQYMSLLDEDLTNKSLYATLRDQFHVVLNRTRRSIQIVFADAFQSKHLKVKKGYPLLMIQGPVYSPDMKVIHYGDQYIVGDKIKFYI</sequence>
<dbReference type="SMART" id="SM00345">
    <property type="entry name" value="HTH_GNTR"/>
    <property type="match status" value="1"/>
</dbReference>
<dbReference type="SUPFAM" id="SSF46785">
    <property type="entry name" value="Winged helix' DNA-binding domain"/>
    <property type="match status" value="1"/>
</dbReference>
<dbReference type="FunFam" id="1.10.10.10:FF:000079">
    <property type="entry name" value="GntR family transcriptional regulator"/>
    <property type="match status" value="1"/>
</dbReference>
<dbReference type="Pfam" id="PF07702">
    <property type="entry name" value="UTRA"/>
    <property type="match status" value="1"/>
</dbReference>
<dbReference type="Gene3D" id="1.10.10.10">
    <property type="entry name" value="Winged helix-like DNA-binding domain superfamily/Winged helix DNA-binding domain"/>
    <property type="match status" value="1"/>
</dbReference>
<comment type="caution">
    <text evidence="5">The sequence shown here is derived from an EMBL/GenBank/DDBJ whole genome shotgun (WGS) entry which is preliminary data.</text>
</comment>
<evidence type="ECO:0000256" key="3">
    <source>
        <dbReference type="ARBA" id="ARBA00023163"/>
    </source>
</evidence>
<keyword evidence="2" id="KW-0238">DNA-binding</keyword>
<evidence type="ECO:0000256" key="1">
    <source>
        <dbReference type="ARBA" id="ARBA00023015"/>
    </source>
</evidence>
<keyword evidence="6" id="KW-1185">Reference proteome</keyword>
<dbReference type="AlphaFoldDB" id="A0A163VFX6"/>
<evidence type="ECO:0000313" key="6">
    <source>
        <dbReference type="Proteomes" id="UP000076563"/>
    </source>
</evidence>
<reference evidence="6" key="1">
    <citation type="submission" date="2016-01" db="EMBL/GenBank/DDBJ databases">
        <title>Draft genome of Chromobacterium sp. F49.</title>
        <authorList>
            <person name="Hong K.W."/>
        </authorList>
    </citation>
    <scope>NUCLEOTIDE SEQUENCE [LARGE SCALE GENOMIC DNA]</scope>
    <source>
        <strain evidence="6">M63</strain>
    </source>
</reference>
<protein>
    <recommendedName>
        <fullName evidence="4">HTH gntR-type domain-containing protein</fullName>
    </recommendedName>
</protein>
<dbReference type="PROSITE" id="PS50949">
    <property type="entry name" value="HTH_GNTR"/>
    <property type="match status" value="1"/>
</dbReference>
<dbReference type="InterPro" id="IPR011663">
    <property type="entry name" value="UTRA"/>
</dbReference>
<evidence type="ECO:0000259" key="4">
    <source>
        <dbReference type="PROSITE" id="PS50949"/>
    </source>
</evidence>
<dbReference type="GO" id="GO:0003677">
    <property type="term" value="F:DNA binding"/>
    <property type="evidence" value="ECO:0007669"/>
    <property type="project" value="UniProtKB-KW"/>
</dbReference>
<dbReference type="RefSeq" id="WP_063185266.1">
    <property type="nucleotide sequence ID" value="NZ_CP121215.1"/>
</dbReference>
<organism evidence="5 6">
    <name type="scientific">Paenibacillus elgii</name>
    <dbReference type="NCBI Taxonomy" id="189691"/>
    <lineage>
        <taxon>Bacteria</taxon>
        <taxon>Bacillati</taxon>
        <taxon>Bacillota</taxon>
        <taxon>Bacilli</taxon>
        <taxon>Bacillales</taxon>
        <taxon>Paenibacillaceae</taxon>
        <taxon>Paenibacillus</taxon>
    </lineage>
</organism>
<name>A0A163VFX6_9BACL</name>
<dbReference type="EMBL" id="LQRA01000075">
    <property type="protein sequence ID" value="KZE74828.1"/>
    <property type="molecule type" value="Genomic_DNA"/>
</dbReference>
<keyword evidence="3" id="KW-0804">Transcription</keyword>
<dbReference type="Gene3D" id="3.40.1410.10">
    <property type="entry name" value="Chorismate lyase-like"/>
    <property type="match status" value="1"/>
</dbReference>
<dbReference type="Proteomes" id="UP000076563">
    <property type="component" value="Unassembled WGS sequence"/>
</dbReference>
<dbReference type="SUPFAM" id="SSF64288">
    <property type="entry name" value="Chorismate lyase-like"/>
    <property type="match status" value="1"/>
</dbReference>
<dbReference type="InterPro" id="IPR036390">
    <property type="entry name" value="WH_DNA-bd_sf"/>
</dbReference>